<gene>
    <name evidence="2" type="ORF">BS47DRAFT_1369123</name>
</gene>
<accession>A0A9P6ADP9</accession>
<comment type="caution">
    <text evidence="2">The sequence shown here is derived from an EMBL/GenBank/DDBJ whole genome shotgun (WGS) entry which is preliminary data.</text>
</comment>
<protein>
    <submittedName>
        <fullName evidence="2">Uncharacterized protein</fullName>
    </submittedName>
</protein>
<feature type="compositionally biased region" description="Polar residues" evidence="1">
    <location>
        <begin position="372"/>
        <end position="385"/>
    </location>
</feature>
<dbReference type="Proteomes" id="UP000886523">
    <property type="component" value="Unassembled WGS sequence"/>
</dbReference>
<sequence length="555" mass="60989">MAILVLTILYTVSASEYTSNVVQLAYLKLIKSFGGKDSDTWAEEATRLIVEHDGVKAAAVKQIVQSGGDITQIMSAHKEKWTHDMQWLTTMHVHVMFIMVSGNTVSPAAHVQNECCLGSIEMSKWFNTKFMMAAEISDIYHFILLKHSQHKALHEFMAEESQKKRTFDLRNVYKTQMAVKGMLAALFKPYMEFSVFPWMNLVKILIKHKLILRNFLPNAQFPNFGSEYSDHYGTSHWKALYFALQDTNPERKVTLSSLDDWPEGDALDILLMVDHNGDMILSLKGARDAASKKVTGGSSGGGANGVTKKIQELSSDLRKGTKRAKGKWKLTLLSSAYINSESDNAVESDPSGPSEVHLGNELQPQPKPWPHFSNSQASPSVSGVTSAPPPPLIDLPRTDWRGVDLSYFDPASFDNTFNAYPGSVNGTMDHNADMILLHQTSTLQHSDYPGTAQPDDLFGFSMGHQQGHAEIGMHDFGGPSTTSDGLNYENGVACNSMDVVQSTWGLDSLGLSTSFQQLVHVAGMKFRAWGPIGAQLGLANMGYLAQLGPMLGGPP</sequence>
<dbReference type="AlphaFoldDB" id="A0A9P6ADP9"/>
<name>A0A9P6ADP9_9AGAM</name>
<reference evidence="2" key="1">
    <citation type="journal article" date="2020" name="Nat. Commun.">
        <title>Large-scale genome sequencing of mycorrhizal fungi provides insights into the early evolution of symbiotic traits.</title>
        <authorList>
            <person name="Miyauchi S."/>
            <person name="Kiss E."/>
            <person name="Kuo A."/>
            <person name="Drula E."/>
            <person name="Kohler A."/>
            <person name="Sanchez-Garcia M."/>
            <person name="Morin E."/>
            <person name="Andreopoulos B."/>
            <person name="Barry K.W."/>
            <person name="Bonito G."/>
            <person name="Buee M."/>
            <person name="Carver A."/>
            <person name="Chen C."/>
            <person name="Cichocki N."/>
            <person name="Clum A."/>
            <person name="Culley D."/>
            <person name="Crous P.W."/>
            <person name="Fauchery L."/>
            <person name="Girlanda M."/>
            <person name="Hayes R.D."/>
            <person name="Keri Z."/>
            <person name="LaButti K."/>
            <person name="Lipzen A."/>
            <person name="Lombard V."/>
            <person name="Magnuson J."/>
            <person name="Maillard F."/>
            <person name="Murat C."/>
            <person name="Nolan M."/>
            <person name="Ohm R.A."/>
            <person name="Pangilinan J."/>
            <person name="Pereira M.F."/>
            <person name="Perotto S."/>
            <person name="Peter M."/>
            <person name="Pfister S."/>
            <person name="Riley R."/>
            <person name="Sitrit Y."/>
            <person name="Stielow J.B."/>
            <person name="Szollosi G."/>
            <person name="Zifcakova L."/>
            <person name="Stursova M."/>
            <person name="Spatafora J.W."/>
            <person name="Tedersoo L."/>
            <person name="Vaario L.M."/>
            <person name="Yamada A."/>
            <person name="Yan M."/>
            <person name="Wang P."/>
            <person name="Xu J."/>
            <person name="Bruns T."/>
            <person name="Baldrian P."/>
            <person name="Vilgalys R."/>
            <person name="Dunand C."/>
            <person name="Henrissat B."/>
            <person name="Grigoriev I.V."/>
            <person name="Hibbett D."/>
            <person name="Nagy L.G."/>
            <person name="Martin F.M."/>
        </authorList>
    </citation>
    <scope>NUCLEOTIDE SEQUENCE</scope>
    <source>
        <strain evidence="2">UP504</strain>
    </source>
</reference>
<evidence type="ECO:0000256" key="1">
    <source>
        <dbReference type="SAM" id="MobiDB-lite"/>
    </source>
</evidence>
<evidence type="ECO:0000313" key="3">
    <source>
        <dbReference type="Proteomes" id="UP000886523"/>
    </source>
</evidence>
<organism evidence="2 3">
    <name type="scientific">Hydnum rufescens UP504</name>
    <dbReference type="NCBI Taxonomy" id="1448309"/>
    <lineage>
        <taxon>Eukaryota</taxon>
        <taxon>Fungi</taxon>
        <taxon>Dikarya</taxon>
        <taxon>Basidiomycota</taxon>
        <taxon>Agaricomycotina</taxon>
        <taxon>Agaricomycetes</taxon>
        <taxon>Cantharellales</taxon>
        <taxon>Hydnaceae</taxon>
        <taxon>Hydnum</taxon>
    </lineage>
</organism>
<evidence type="ECO:0000313" key="2">
    <source>
        <dbReference type="EMBL" id="KAF9503988.1"/>
    </source>
</evidence>
<keyword evidence="3" id="KW-1185">Reference proteome</keyword>
<feature type="region of interest" description="Disordered" evidence="1">
    <location>
        <begin position="342"/>
        <end position="395"/>
    </location>
</feature>
<proteinExistence type="predicted"/>
<dbReference type="EMBL" id="MU129278">
    <property type="protein sequence ID" value="KAF9503988.1"/>
    <property type="molecule type" value="Genomic_DNA"/>
</dbReference>